<protein>
    <submittedName>
        <fullName evidence="2">Uncharacterized protein</fullName>
    </submittedName>
</protein>
<sequence length="156" mass="16298">MTPHTPGSKGTDGEAGLSPWPRSPGFSEEEGARGPPCHRTGARSGRQRWPGAGAPAGPVCPSLLFAEEEPRLSRRTSSNWPSKACLGRTPAPSLSPAPGPTVVLARPMPASGPRRRQYAGVRDELPCKGVGEISPSCRELLTLRPSGLSLGARVGM</sequence>
<keyword evidence="3" id="KW-1185">Reference proteome</keyword>
<dbReference type="EMBL" id="JACASF010000021">
    <property type="protein sequence ID" value="KAF6407365.1"/>
    <property type="molecule type" value="Genomic_DNA"/>
</dbReference>
<feature type="region of interest" description="Disordered" evidence="1">
    <location>
        <begin position="1"/>
        <end position="120"/>
    </location>
</feature>
<dbReference type="AlphaFoldDB" id="A0A7J8C8Z4"/>
<reference evidence="2 3" key="1">
    <citation type="journal article" date="2020" name="Nature">
        <title>Six reference-quality genomes reveal evolution of bat adaptations.</title>
        <authorList>
            <person name="Jebb D."/>
            <person name="Huang Z."/>
            <person name="Pippel M."/>
            <person name="Hughes G.M."/>
            <person name="Lavrichenko K."/>
            <person name="Devanna P."/>
            <person name="Winkler S."/>
            <person name="Jermiin L.S."/>
            <person name="Skirmuntt E.C."/>
            <person name="Katzourakis A."/>
            <person name="Burkitt-Gray L."/>
            <person name="Ray D.A."/>
            <person name="Sullivan K.A.M."/>
            <person name="Roscito J.G."/>
            <person name="Kirilenko B.M."/>
            <person name="Davalos L.M."/>
            <person name="Corthals A.P."/>
            <person name="Power M.L."/>
            <person name="Jones G."/>
            <person name="Ransome R.D."/>
            <person name="Dechmann D.K.N."/>
            <person name="Locatelli A.G."/>
            <person name="Puechmaille S.J."/>
            <person name="Fedrigo O."/>
            <person name="Jarvis E.D."/>
            <person name="Hiller M."/>
            <person name="Vernes S.C."/>
            <person name="Myers E.W."/>
            <person name="Teeling E.C."/>
        </authorList>
    </citation>
    <scope>NUCLEOTIDE SEQUENCE [LARGE SCALE GENOMIC DNA]</scope>
    <source>
        <strain evidence="2">MMolMol1</strain>
        <tissue evidence="2">Muscle</tissue>
    </source>
</reference>
<organism evidence="2 3">
    <name type="scientific">Molossus molossus</name>
    <name type="common">Pallas' mastiff bat</name>
    <name type="synonym">Vespertilio molossus</name>
    <dbReference type="NCBI Taxonomy" id="27622"/>
    <lineage>
        <taxon>Eukaryota</taxon>
        <taxon>Metazoa</taxon>
        <taxon>Chordata</taxon>
        <taxon>Craniata</taxon>
        <taxon>Vertebrata</taxon>
        <taxon>Euteleostomi</taxon>
        <taxon>Mammalia</taxon>
        <taxon>Eutheria</taxon>
        <taxon>Laurasiatheria</taxon>
        <taxon>Chiroptera</taxon>
        <taxon>Yangochiroptera</taxon>
        <taxon>Molossidae</taxon>
        <taxon>Molossus</taxon>
    </lineage>
</organism>
<evidence type="ECO:0000256" key="1">
    <source>
        <dbReference type="SAM" id="MobiDB-lite"/>
    </source>
</evidence>
<name>A0A7J8C8Z4_MOLMO</name>
<dbReference type="Proteomes" id="UP000550707">
    <property type="component" value="Unassembled WGS sequence"/>
</dbReference>
<gene>
    <name evidence="2" type="ORF">HJG59_009987</name>
</gene>
<evidence type="ECO:0000313" key="3">
    <source>
        <dbReference type="Proteomes" id="UP000550707"/>
    </source>
</evidence>
<comment type="caution">
    <text evidence="2">The sequence shown here is derived from an EMBL/GenBank/DDBJ whole genome shotgun (WGS) entry which is preliminary data.</text>
</comment>
<accession>A0A7J8C8Z4</accession>
<evidence type="ECO:0000313" key="2">
    <source>
        <dbReference type="EMBL" id="KAF6407365.1"/>
    </source>
</evidence>
<proteinExistence type="predicted"/>
<dbReference type="InParanoid" id="A0A7J8C8Z4"/>